<keyword evidence="1" id="KW-0472">Membrane</keyword>
<keyword evidence="3" id="KW-1185">Reference proteome</keyword>
<name>A0A1X7A1Q2_9RHOB</name>
<dbReference type="EMBL" id="FWFK01000007">
    <property type="protein sequence ID" value="SLN67734.1"/>
    <property type="molecule type" value="Genomic_DNA"/>
</dbReference>
<keyword evidence="1" id="KW-0812">Transmembrane</keyword>
<keyword evidence="1" id="KW-1133">Transmembrane helix</keyword>
<proteinExistence type="predicted"/>
<gene>
    <name evidence="2" type="ORF">ROJ8625_03481</name>
</gene>
<accession>A0A1X7A1Q2</accession>
<organism evidence="2 3">
    <name type="scientific">Roseivivax jejudonensis</name>
    <dbReference type="NCBI Taxonomy" id="1529041"/>
    <lineage>
        <taxon>Bacteria</taxon>
        <taxon>Pseudomonadati</taxon>
        <taxon>Pseudomonadota</taxon>
        <taxon>Alphaproteobacteria</taxon>
        <taxon>Rhodobacterales</taxon>
        <taxon>Roseobacteraceae</taxon>
        <taxon>Roseivivax</taxon>
    </lineage>
</organism>
<evidence type="ECO:0000313" key="2">
    <source>
        <dbReference type="EMBL" id="SLN67734.1"/>
    </source>
</evidence>
<reference evidence="2 3" key="1">
    <citation type="submission" date="2017-03" db="EMBL/GenBank/DDBJ databases">
        <authorList>
            <person name="Afonso C.L."/>
            <person name="Miller P.J."/>
            <person name="Scott M.A."/>
            <person name="Spackman E."/>
            <person name="Goraichik I."/>
            <person name="Dimitrov K.M."/>
            <person name="Suarez D.L."/>
            <person name="Swayne D.E."/>
        </authorList>
    </citation>
    <scope>NUCLEOTIDE SEQUENCE [LARGE SCALE GENOMIC DNA]</scope>
    <source>
        <strain evidence="2 3">CECT 8625</strain>
    </source>
</reference>
<sequence>MFVGIISSVIVLGCIAAGYFIISDFVGKLEKKS</sequence>
<evidence type="ECO:0000256" key="1">
    <source>
        <dbReference type="SAM" id="Phobius"/>
    </source>
</evidence>
<feature type="transmembrane region" description="Helical" evidence="1">
    <location>
        <begin position="6"/>
        <end position="27"/>
    </location>
</feature>
<evidence type="ECO:0000313" key="3">
    <source>
        <dbReference type="Proteomes" id="UP000193570"/>
    </source>
</evidence>
<dbReference type="Proteomes" id="UP000193570">
    <property type="component" value="Unassembled WGS sequence"/>
</dbReference>
<dbReference type="AlphaFoldDB" id="A0A1X7A1Q2"/>
<protein>
    <submittedName>
        <fullName evidence="2">Uncharacterized protein</fullName>
    </submittedName>
</protein>